<evidence type="ECO:0000256" key="5">
    <source>
        <dbReference type="ARBA" id="ARBA00022692"/>
    </source>
</evidence>
<dbReference type="PANTHER" id="PTHR32552">
    <property type="entry name" value="FERRICHROME IRON RECEPTOR-RELATED"/>
    <property type="match status" value="1"/>
</dbReference>
<evidence type="ECO:0000256" key="12">
    <source>
        <dbReference type="PROSITE-ProRule" id="PRU01360"/>
    </source>
</evidence>
<comment type="subcellular location">
    <subcellularLocation>
        <location evidence="1 12">Cell outer membrane</location>
        <topology evidence="1 12">Multi-pass membrane protein</topology>
    </subcellularLocation>
</comment>
<comment type="caution">
    <text evidence="16">The sequence shown here is derived from an EMBL/GenBank/DDBJ whole genome shotgun (WGS) entry which is preliminary data.</text>
</comment>
<evidence type="ECO:0000256" key="10">
    <source>
        <dbReference type="ARBA" id="ARBA00023136"/>
    </source>
</evidence>
<keyword evidence="17" id="KW-1185">Reference proteome</keyword>
<dbReference type="Proteomes" id="UP001167871">
    <property type="component" value="Unassembled WGS sequence"/>
</dbReference>
<evidence type="ECO:0000256" key="1">
    <source>
        <dbReference type="ARBA" id="ARBA00004571"/>
    </source>
</evidence>
<dbReference type="InterPro" id="IPR039426">
    <property type="entry name" value="TonB-dep_rcpt-like"/>
</dbReference>
<dbReference type="InterPro" id="IPR037066">
    <property type="entry name" value="Plug_dom_sf"/>
</dbReference>
<keyword evidence="11 12" id="KW-0998">Cell outer membrane</keyword>
<keyword evidence="9 13" id="KW-0798">TonB box</keyword>
<keyword evidence="4" id="KW-0410">Iron transport</keyword>
<protein>
    <submittedName>
        <fullName evidence="16">SusC/RagA family TonB-linked outer membrane protein</fullName>
    </submittedName>
</protein>
<proteinExistence type="inferred from homology"/>
<evidence type="ECO:0000256" key="2">
    <source>
        <dbReference type="ARBA" id="ARBA00022448"/>
    </source>
</evidence>
<dbReference type="Pfam" id="PF00593">
    <property type="entry name" value="TonB_dep_Rec_b-barrel"/>
    <property type="match status" value="1"/>
</dbReference>
<keyword evidence="10 12" id="KW-0472">Membrane</keyword>
<evidence type="ECO:0000256" key="11">
    <source>
        <dbReference type="ARBA" id="ARBA00023237"/>
    </source>
</evidence>
<dbReference type="PANTHER" id="PTHR32552:SF68">
    <property type="entry name" value="FERRICHROME OUTER MEMBRANE TRANSPORTER_PHAGE RECEPTOR"/>
    <property type="match status" value="1"/>
</dbReference>
<dbReference type="EMBL" id="JAUEII010000014">
    <property type="protein sequence ID" value="MDN0049271.1"/>
    <property type="molecule type" value="Genomic_DNA"/>
</dbReference>
<feature type="chain" id="PRO_5046155778" evidence="14">
    <location>
        <begin position="32"/>
        <end position="1138"/>
    </location>
</feature>
<keyword evidence="8" id="KW-0406">Ion transport</keyword>
<dbReference type="NCBIfam" id="TIGR04056">
    <property type="entry name" value="OMP_RagA_SusC"/>
    <property type="match status" value="1"/>
</dbReference>
<dbReference type="NCBIfam" id="TIGR04057">
    <property type="entry name" value="SusC_RagA_signa"/>
    <property type="match status" value="1"/>
</dbReference>
<dbReference type="Gene3D" id="2.60.40.1120">
    <property type="entry name" value="Carboxypeptidase-like, regulatory domain"/>
    <property type="match status" value="1"/>
</dbReference>
<name>A0ABT7X5A6_9BACE</name>
<reference evidence="16" key="2">
    <citation type="submission" date="2024-05" db="EMBL/GenBank/DDBJ databases">
        <title>Identification and characterization of horizontal gene transfer across gut microbiota members of farm animals based on homology search.</title>
        <authorList>
            <person name="Schwarzerova J."/>
            <person name="Nykrynova M."/>
            <person name="Jureckova K."/>
            <person name="Cejkova D."/>
            <person name="Rychlik I."/>
        </authorList>
    </citation>
    <scope>NUCLEOTIDE SEQUENCE</scope>
    <source>
        <strain evidence="16">84_SSukc20</strain>
    </source>
</reference>
<accession>A0ABT7X5A6</accession>
<dbReference type="InterPro" id="IPR011662">
    <property type="entry name" value="Secretin/TonB_short_N"/>
</dbReference>
<sequence length="1138" mass="125521">MRSKHSCMSSKKLVRALLVSALFAVPTQVVSAQLNIALTNTQLGTMIQQIQSQSQYQFFYDDELADTPIESVKANGSSVEEVLDQALAGKGISYVVDDNVIYLSKESTSTTAPTAVNAAQEEQQQQITGRVVDATGEALIGVSVVQKGTTNGNITDWDGNFTVNVPVGSVLQFSYIGYKTVEMTVEAGKTTINLTMEEDSEMLDEVVVTALGIKREKKMLGYAVQELKSDELNRTGDPSVTSALQGKVAGLSMNTSATGLGGSTKITIRGNSSLSDNNQPLWIVDGVPFSDNSNSDASFYGGVDRGGASLDINPDDIESISVLKGPNAAALYGSRAGNGVILVTTKKGSKKDGFGIRYSGNFTWTKVAETLDMQERYGQGLIGENGGAEYTTGASSSWGPVLDGSMKEAWNGQTYAYSKYGNKLKDYFETGFSQTHNVSIQNGTETSHYRASFGASDNDGMFPNEKLQRINVDLNAGTELNKYLSMDAKISLSRTKANDRPMYGTYGAINQLMGIPHNVRLDDLRQYSDDNHVHVNWYGPTAGIRNPYYVLNQRRNEDERWRAFGYYNAKINFTDWLHFSAKYAFDYYRTRIEETNGGDGINGESSMAMITNDAMDRREENFFESNAEFMLMADKQITDNFRLGVNLGANFMYQKYEALNAGVGNMLIKGNWMFNAANLLRTAGETGYERATNSVFGSAQLAWKEYLALDLTARNDWSSTLPQQNNSFFYPSANLSFVISDFVRSLDKELPSWLTFAKLRLSAAQVGKDTSPYQLYNTYSYSFDNGILTPTRDNVKMNDQLKPEIATSYEAGLDMRFFDNRLGFDFTYYYMKTKNQIMKVPAAAPWSGGQWVNAGLISNQGVELMIYSTIVDTKDFTFDLNLNMAHNVSTVEELAPDQGVRYMFFEGDTNFPIQVGATEGGKLGDIYASTLYQRDENGNIIIGANGLPMTITDEAERVANPIGNIQPKLTMSVSPTFTYKGITLSAMFDMKFGGDIFSYSEMVATGNGLAKRTENRGENNNYMMVFPGVKEDGTTNNTAIRASDYYGNLLPEDFLYDASFIKLKELSIGYSFPSKLLQKTPLTSLNVSFVARNLCYLMKHTPGTSPEGGYDTSMFSQAIDYAALPYSRTFGLSVSLGF</sequence>
<dbReference type="InterPro" id="IPR036942">
    <property type="entry name" value="Beta-barrel_TonB_sf"/>
</dbReference>
<dbReference type="Gene3D" id="3.55.50.30">
    <property type="match status" value="1"/>
</dbReference>
<dbReference type="Gene3D" id="2.170.130.10">
    <property type="entry name" value="TonB-dependent receptor, plug domain"/>
    <property type="match status" value="1"/>
</dbReference>
<keyword evidence="7" id="KW-0408">Iron</keyword>
<dbReference type="InterPro" id="IPR008969">
    <property type="entry name" value="CarboxyPept-like_regulatory"/>
</dbReference>
<feature type="domain" description="Secretin/TonB short N-terminal" evidence="15">
    <location>
        <begin position="56"/>
        <end position="106"/>
    </location>
</feature>
<comment type="similarity">
    <text evidence="12 13">Belongs to the TonB-dependent receptor family.</text>
</comment>
<evidence type="ECO:0000313" key="16">
    <source>
        <dbReference type="EMBL" id="MDN0049271.1"/>
    </source>
</evidence>
<evidence type="ECO:0000256" key="4">
    <source>
        <dbReference type="ARBA" id="ARBA00022496"/>
    </source>
</evidence>
<gene>
    <name evidence="16" type="ORF">QVO10_07720</name>
</gene>
<evidence type="ECO:0000313" key="17">
    <source>
        <dbReference type="Proteomes" id="UP001167871"/>
    </source>
</evidence>
<evidence type="ECO:0000256" key="9">
    <source>
        <dbReference type="ARBA" id="ARBA00023077"/>
    </source>
</evidence>
<evidence type="ECO:0000256" key="13">
    <source>
        <dbReference type="RuleBase" id="RU003357"/>
    </source>
</evidence>
<dbReference type="SUPFAM" id="SSF49464">
    <property type="entry name" value="Carboxypeptidase regulatory domain-like"/>
    <property type="match status" value="1"/>
</dbReference>
<dbReference type="Gene3D" id="2.40.170.20">
    <property type="entry name" value="TonB-dependent receptor, beta-barrel domain"/>
    <property type="match status" value="1"/>
</dbReference>
<dbReference type="InterPro" id="IPR023996">
    <property type="entry name" value="TonB-dep_OMP_SusC/RagA"/>
</dbReference>
<dbReference type="PROSITE" id="PS52016">
    <property type="entry name" value="TONB_DEPENDENT_REC_3"/>
    <property type="match status" value="1"/>
</dbReference>
<dbReference type="InterPro" id="IPR000531">
    <property type="entry name" value="Beta-barrel_TonB"/>
</dbReference>
<evidence type="ECO:0000256" key="8">
    <source>
        <dbReference type="ARBA" id="ARBA00023065"/>
    </source>
</evidence>
<dbReference type="InterPro" id="IPR023997">
    <property type="entry name" value="TonB-dep_OMP_SusC/RagA_CS"/>
</dbReference>
<dbReference type="Pfam" id="PF13715">
    <property type="entry name" value="CarbopepD_reg_2"/>
    <property type="match status" value="1"/>
</dbReference>
<dbReference type="Pfam" id="PF07715">
    <property type="entry name" value="Plug"/>
    <property type="match status" value="1"/>
</dbReference>
<dbReference type="RefSeq" id="WP_087251097.1">
    <property type="nucleotide sequence ID" value="NZ_JACJJF010000002.1"/>
</dbReference>
<reference evidence="16" key="1">
    <citation type="submission" date="2023-06" db="EMBL/GenBank/DDBJ databases">
        <authorList>
            <person name="Zeman M."/>
            <person name="Kubasova T."/>
            <person name="Jahodarova E."/>
            <person name="Nykrynova M."/>
            <person name="Rychlik I."/>
        </authorList>
    </citation>
    <scope>NUCLEOTIDE SEQUENCE</scope>
    <source>
        <strain evidence="16">84_SSukc20</strain>
    </source>
</reference>
<dbReference type="SMART" id="SM00965">
    <property type="entry name" value="STN"/>
    <property type="match status" value="1"/>
</dbReference>
<keyword evidence="6 14" id="KW-0732">Signal</keyword>
<evidence type="ECO:0000256" key="7">
    <source>
        <dbReference type="ARBA" id="ARBA00023004"/>
    </source>
</evidence>
<dbReference type="Pfam" id="PF07660">
    <property type="entry name" value="STN"/>
    <property type="match status" value="1"/>
</dbReference>
<dbReference type="InterPro" id="IPR012910">
    <property type="entry name" value="Plug_dom"/>
</dbReference>
<organism evidence="16 17">
    <name type="scientific">Bacteroides gallinaceum</name>
    <dbReference type="NCBI Taxonomy" id="1462571"/>
    <lineage>
        <taxon>Bacteria</taxon>
        <taxon>Pseudomonadati</taxon>
        <taxon>Bacteroidota</taxon>
        <taxon>Bacteroidia</taxon>
        <taxon>Bacteroidales</taxon>
        <taxon>Bacteroidaceae</taxon>
        <taxon>Bacteroides</taxon>
    </lineage>
</organism>
<evidence type="ECO:0000256" key="6">
    <source>
        <dbReference type="ARBA" id="ARBA00022729"/>
    </source>
</evidence>
<evidence type="ECO:0000256" key="14">
    <source>
        <dbReference type="SAM" id="SignalP"/>
    </source>
</evidence>
<keyword evidence="2 12" id="KW-0813">Transport</keyword>
<dbReference type="SUPFAM" id="SSF56935">
    <property type="entry name" value="Porins"/>
    <property type="match status" value="1"/>
</dbReference>
<keyword evidence="3 12" id="KW-1134">Transmembrane beta strand</keyword>
<evidence type="ECO:0000259" key="15">
    <source>
        <dbReference type="SMART" id="SM00965"/>
    </source>
</evidence>
<feature type="signal peptide" evidence="14">
    <location>
        <begin position="1"/>
        <end position="31"/>
    </location>
</feature>
<evidence type="ECO:0000256" key="3">
    <source>
        <dbReference type="ARBA" id="ARBA00022452"/>
    </source>
</evidence>
<keyword evidence="5 12" id="KW-0812">Transmembrane</keyword>